<keyword evidence="8" id="KW-1185">Reference proteome</keyword>
<dbReference type="GO" id="GO:0016020">
    <property type="term" value="C:membrane"/>
    <property type="evidence" value="ECO:0007669"/>
    <property type="project" value="InterPro"/>
</dbReference>
<dbReference type="GO" id="GO:0030244">
    <property type="term" value="P:cellulose biosynthetic process"/>
    <property type="evidence" value="ECO:0007669"/>
    <property type="project" value="InterPro"/>
</dbReference>
<proteinExistence type="predicted"/>
<evidence type="ECO:0000256" key="4">
    <source>
        <dbReference type="ARBA" id="ARBA00022692"/>
    </source>
</evidence>
<evidence type="ECO:0000256" key="6">
    <source>
        <dbReference type="ARBA" id="ARBA00023136"/>
    </source>
</evidence>
<evidence type="ECO:0000313" key="7">
    <source>
        <dbReference type="EMBL" id="KZV22610.1"/>
    </source>
</evidence>
<name>A0A2Z7AN77_9LAMI</name>
<dbReference type="InterPro" id="IPR005150">
    <property type="entry name" value="Cellulose_synth"/>
</dbReference>
<evidence type="ECO:0000256" key="2">
    <source>
        <dbReference type="ARBA" id="ARBA00022676"/>
    </source>
</evidence>
<dbReference type="Proteomes" id="UP000250235">
    <property type="component" value="Unassembled WGS sequence"/>
</dbReference>
<dbReference type="OrthoDB" id="1432855at2759"/>
<evidence type="ECO:0000256" key="3">
    <source>
        <dbReference type="ARBA" id="ARBA00022679"/>
    </source>
</evidence>
<comment type="subcellular location">
    <subcellularLocation>
        <location evidence="1">Endomembrane system</location>
    </subcellularLocation>
</comment>
<dbReference type="GO" id="GO:0012505">
    <property type="term" value="C:endomembrane system"/>
    <property type="evidence" value="ECO:0007669"/>
    <property type="project" value="UniProtKB-SubCell"/>
</dbReference>
<evidence type="ECO:0000313" key="8">
    <source>
        <dbReference type="Proteomes" id="UP000250235"/>
    </source>
</evidence>
<evidence type="ECO:0000256" key="5">
    <source>
        <dbReference type="ARBA" id="ARBA00022989"/>
    </source>
</evidence>
<reference evidence="7 8" key="1">
    <citation type="journal article" date="2015" name="Proc. Natl. Acad. Sci. U.S.A.">
        <title>The resurrection genome of Boea hygrometrica: A blueprint for survival of dehydration.</title>
        <authorList>
            <person name="Xiao L."/>
            <person name="Yang G."/>
            <person name="Zhang L."/>
            <person name="Yang X."/>
            <person name="Zhao S."/>
            <person name="Ji Z."/>
            <person name="Zhou Q."/>
            <person name="Hu M."/>
            <person name="Wang Y."/>
            <person name="Chen M."/>
            <person name="Xu Y."/>
            <person name="Jin H."/>
            <person name="Xiao X."/>
            <person name="Hu G."/>
            <person name="Bao F."/>
            <person name="Hu Y."/>
            <person name="Wan P."/>
            <person name="Li L."/>
            <person name="Deng X."/>
            <person name="Kuang T."/>
            <person name="Xiang C."/>
            <person name="Zhu J.K."/>
            <person name="Oliver M.J."/>
            <person name="He Y."/>
        </authorList>
    </citation>
    <scope>NUCLEOTIDE SEQUENCE [LARGE SCALE GENOMIC DNA]</scope>
    <source>
        <strain evidence="8">cv. XS01</strain>
    </source>
</reference>
<organism evidence="7 8">
    <name type="scientific">Dorcoceras hygrometricum</name>
    <dbReference type="NCBI Taxonomy" id="472368"/>
    <lineage>
        <taxon>Eukaryota</taxon>
        <taxon>Viridiplantae</taxon>
        <taxon>Streptophyta</taxon>
        <taxon>Embryophyta</taxon>
        <taxon>Tracheophyta</taxon>
        <taxon>Spermatophyta</taxon>
        <taxon>Magnoliopsida</taxon>
        <taxon>eudicotyledons</taxon>
        <taxon>Gunneridae</taxon>
        <taxon>Pentapetalae</taxon>
        <taxon>asterids</taxon>
        <taxon>lamiids</taxon>
        <taxon>Lamiales</taxon>
        <taxon>Gesneriaceae</taxon>
        <taxon>Didymocarpoideae</taxon>
        <taxon>Trichosporeae</taxon>
        <taxon>Loxocarpinae</taxon>
        <taxon>Dorcoceras</taxon>
    </lineage>
</organism>
<keyword evidence="5" id="KW-1133">Transmembrane helix</keyword>
<gene>
    <name evidence="7" type="ORF">F511_02627</name>
</gene>
<dbReference type="AlphaFoldDB" id="A0A2Z7AN77"/>
<keyword evidence="2" id="KW-0328">Glycosyltransferase</keyword>
<keyword evidence="3" id="KW-0808">Transferase</keyword>
<sequence>MLSRGTVLCKDKIQPSFVEERRAMKREYEEYKVRINALVAKAQKNCLKKDGQCKMELLGQGITLGITRE</sequence>
<dbReference type="EMBL" id="KV014357">
    <property type="protein sequence ID" value="KZV22610.1"/>
    <property type="molecule type" value="Genomic_DNA"/>
</dbReference>
<dbReference type="Pfam" id="PF03552">
    <property type="entry name" value="Cellulose_synt"/>
    <property type="match status" value="1"/>
</dbReference>
<accession>A0A2Z7AN77</accession>
<dbReference type="GO" id="GO:0016760">
    <property type="term" value="F:cellulose synthase (UDP-forming) activity"/>
    <property type="evidence" value="ECO:0007669"/>
    <property type="project" value="InterPro"/>
</dbReference>
<evidence type="ECO:0000256" key="1">
    <source>
        <dbReference type="ARBA" id="ARBA00004308"/>
    </source>
</evidence>
<keyword evidence="4" id="KW-0812">Transmembrane</keyword>
<protein>
    <submittedName>
        <fullName evidence="7">Cell synthase A catalytic subunit 8</fullName>
    </submittedName>
</protein>
<keyword evidence="6" id="KW-0472">Membrane</keyword>